<dbReference type="GO" id="GO:0006559">
    <property type="term" value="P:L-phenylalanine catabolic process"/>
    <property type="evidence" value="ECO:0007669"/>
    <property type="project" value="UniProtKB-UniRule"/>
</dbReference>
<comment type="pathway">
    <text evidence="1 13">Amino-acid degradation; L-phenylalanine degradation; acetoacetate and fumarate from L-phenylalanine: step 6/6.</text>
</comment>
<dbReference type="InterPro" id="IPR015377">
    <property type="entry name" value="Fumarylacetoacetase_N"/>
</dbReference>
<keyword evidence="6 12" id="KW-0106">Calcium</keyword>
<keyword evidence="17" id="KW-1185">Reference proteome</keyword>
<accession>A0A6G1J2L3</accession>
<dbReference type="InterPro" id="IPR036462">
    <property type="entry name" value="Fumarylacetoacetase_N_sf"/>
</dbReference>
<evidence type="ECO:0000256" key="3">
    <source>
        <dbReference type="ARBA" id="ARBA00012094"/>
    </source>
</evidence>
<gene>
    <name evidence="16" type="ORF">K458DRAFT_389112</name>
</gene>
<dbReference type="GO" id="GO:1902000">
    <property type="term" value="P:homogentisate catabolic process"/>
    <property type="evidence" value="ECO:0007669"/>
    <property type="project" value="TreeGrafter"/>
</dbReference>
<feature type="binding site" evidence="12">
    <location>
        <position position="208"/>
    </location>
    <ligand>
        <name>Mg(2+)</name>
        <dbReference type="ChEBI" id="CHEBI:18420"/>
    </ligand>
</feature>
<dbReference type="SUPFAM" id="SSF63433">
    <property type="entry name" value="Fumarylacetoacetate hydrolase, FAH, N-terminal domain"/>
    <property type="match status" value="1"/>
</dbReference>
<proteinExistence type="inferred from homology"/>
<evidence type="ECO:0000256" key="10">
    <source>
        <dbReference type="PIRSR" id="PIRSR605959-1"/>
    </source>
</evidence>
<sequence>MAETYASHFRIDNIPYGIASSSKQLSLQAVTRIGDSVLFLAELSEQKPFSSISQPLPSIFKEKNLNTENIKHVTMHLPAQIGDFADFSVSPDHVQNAPEALFGVRSFPATFHNLPIGYAGRCSSIDTSGKPVTRPLGQYIEDYVATQKEVAFGATRGLDYELEIGAIAGRPVAAGAGVYAKDTDEHIFGLGKEMRDPLGPLNGKNFATSISPWVVTLETLKPFEVPAASHTHPVVDYLRDPNSISYDLTIEAHLTRKGTATTVCKVGFSHVYWTLRQMLAHNSIGGCPLRSGDLLASGTVSGTEKSQYACLMELTMNGRQPFTLDDGSQLQYLEDEDTLRFTAVAGTAGAGAGFGECVGSIKPARNIL</sequence>
<dbReference type="PANTHER" id="PTHR43069">
    <property type="entry name" value="FUMARYLACETOACETASE"/>
    <property type="match status" value="1"/>
</dbReference>
<dbReference type="EC" id="3.7.1.2" evidence="3 13"/>
<keyword evidence="8 13" id="KW-0828">Tyrosine catabolism</keyword>
<evidence type="ECO:0000313" key="16">
    <source>
        <dbReference type="EMBL" id="KAF2684648.1"/>
    </source>
</evidence>
<dbReference type="GO" id="GO:0046872">
    <property type="term" value="F:metal ion binding"/>
    <property type="evidence" value="ECO:0007669"/>
    <property type="project" value="UniProtKB-UniRule"/>
</dbReference>
<evidence type="ECO:0000259" key="15">
    <source>
        <dbReference type="Pfam" id="PF09298"/>
    </source>
</evidence>
<dbReference type="SUPFAM" id="SSF56529">
    <property type="entry name" value="FAH"/>
    <property type="match status" value="1"/>
</dbReference>
<evidence type="ECO:0000256" key="7">
    <source>
        <dbReference type="ARBA" id="ARBA00022842"/>
    </source>
</evidence>
<keyword evidence="4 12" id="KW-0479">Metal-binding</keyword>
<feature type="binding site" evidence="12">
    <location>
        <position position="86"/>
    </location>
    <ligand>
        <name>Ca(2+)</name>
        <dbReference type="ChEBI" id="CHEBI:29108"/>
    </ligand>
</feature>
<dbReference type="InterPro" id="IPR005959">
    <property type="entry name" value="Fumarylacetoacetase"/>
</dbReference>
<feature type="binding site" evidence="12">
    <location>
        <position position="204"/>
    </location>
    <ligand>
        <name>Mg(2+)</name>
        <dbReference type="ChEBI" id="CHEBI:18420"/>
    </ligand>
</feature>
<name>A0A6G1J2L3_9PLEO</name>
<feature type="binding site" evidence="12">
    <location>
        <position position="163"/>
    </location>
    <ligand>
        <name>Ca(2+)</name>
        <dbReference type="ChEBI" id="CHEBI:29108"/>
    </ligand>
</feature>
<comment type="similarity">
    <text evidence="2 13">Belongs to the FAH family.</text>
</comment>
<organism evidence="16 17">
    <name type="scientific">Lentithecium fluviatile CBS 122367</name>
    <dbReference type="NCBI Taxonomy" id="1168545"/>
    <lineage>
        <taxon>Eukaryota</taxon>
        <taxon>Fungi</taxon>
        <taxon>Dikarya</taxon>
        <taxon>Ascomycota</taxon>
        <taxon>Pezizomycotina</taxon>
        <taxon>Dothideomycetes</taxon>
        <taxon>Pleosporomycetidae</taxon>
        <taxon>Pleosporales</taxon>
        <taxon>Massarineae</taxon>
        <taxon>Lentitheciaceae</taxon>
        <taxon>Lentithecium</taxon>
    </lineage>
</organism>
<evidence type="ECO:0000259" key="14">
    <source>
        <dbReference type="Pfam" id="PF01557"/>
    </source>
</evidence>
<dbReference type="Gene3D" id="2.30.30.230">
    <property type="entry name" value="Fumarylacetoacetase, N-terminal domain"/>
    <property type="match status" value="1"/>
</dbReference>
<dbReference type="OrthoDB" id="9971669at2759"/>
<protein>
    <recommendedName>
        <fullName evidence="3 13">Fumarylacetoacetase</fullName>
        <ecNumber evidence="3 13">3.7.1.2</ecNumber>
    </recommendedName>
    <alternativeName>
        <fullName evidence="13">Fumarylacetoacetate hydrolase</fullName>
    </alternativeName>
</protein>
<evidence type="ECO:0000256" key="9">
    <source>
        <dbReference type="ARBA" id="ARBA00023232"/>
    </source>
</evidence>
<evidence type="ECO:0000256" key="1">
    <source>
        <dbReference type="ARBA" id="ARBA00004782"/>
    </source>
</evidence>
<dbReference type="Gene3D" id="3.90.850.10">
    <property type="entry name" value="Fumarylacetoacetase-like, C-terminal domain"/>
    <property type="match status" value="1"/>
</dbReference>
<comment type="cofactor">
    <cofactor evidence="13">
        <name>Mg(2+)</name>
        <dbReference type="ChEBI" id="CHEBI:18420"/>
    </cofactor>
    <cofactor evidence="13">
        <name>Ca(2+)</name>
        <dbReference type="ChEBI" id="CHEBI:29108"/>
    </cofactor>
</comment>
<evidence type="ECO:0000256" key="5">
    <source>
        <dbReference type="ARBA" id="ARBA00022801"/>
    </source>
</evidence>
<dbReference type="GO" id="GO:0006572">
    <property type="term" value="P:L-tyrosine catabolic process"/>
    <property type="evidence" value="ECO:0007669"/>
    <property type="project" value="UniProtKB-UniRule"/>
</dbReference>
<evidence type="ECO:0000256" key="8">
    <source>
        <dbReference type="ARBA" id="ARBA00022878"/>
    </source>
</evidence>
<evidence type="ECO:0000256" key="13">
    <source>
        <dbReference type="RuleBase" id="RU366008"/>
    </source>
</evidence>
<dbReference type="Pfam" id="PF01557">
    <property type="entry name" value="FAA_hydrolase"/>
    <property type="match status" value="1"/>
</dbReference>
<dbReference type="UniPathway" id="UPA00139">
    <property type="reaction ID" value="UER00341"/>
</dbReference>
<evidence type="ECO:0000256" key="2">
    <source>
        <dbReference type="ARBA" id="ARBA00010211"/>
    </source>
</evidence>
<dbReference type="GO" id="GO:0004334">
    <property type="term" value="F:fumarylacetoacetase activity"/>
    <property type="evidence" value="ECO:0007669"/>
    <property type="project" value="UniProtKB-UniRule"/>
</dbReference>
<comment type="catalytic activity">
    <reaction evidence="13">
        <text>4-fumarylacetoacetate + H2O = acetoacetate + fumarate + H(+)</text>
        <dbReference type="Rhea" id="RHEA:10244"/>
        <dbReference type="ChEBI" id="CHEBI:13705"/>
        <dbReference type="ChEBI" id="CHEBI:15377"/>
        <dbReference type="ChEBI" id="CHEBI:15378"/>
        <dbReference type="ChEBI" id="CHEBI:18034"/>
        <dbReference type="ChEBI" id="CHEBI:29806"/>
        <dbReference type="EC" id="3.7.1.2"/>
    </reaction>
</comment>
<feature type="binding site" evidence="11">
    <location>
        <position position="299"/>
    </location>
    <ligand>
        <name>substrate</name>
    </ligand>
</feature>
<reference evidence="16" key="1">
    <citation type="journal article" date="2020" name="Stud. Mycol.">
        <title>101 Dothideomycetes genomes: a test case for predicting lifestyles and emergence of pathogens.</title>
        <authorList>
            <person name="Haridas S."/>
            <person name="Albert R."/>
            <person name="Binder M."/>
            <person name="Bloem J."/>
            <person name="Labutti K."/>
            <person name="Salamov A."/>
            <person name="Andreopoulos B."/>
            <person name="Baker S."/>
            <person name="Barry K."/>
            <person name="Bills G."/>
            <person name="Bluhm B."/>
            <person name="Cannon C."/>
            <person name="Castanera R."/>
            <person name="Culley D."/>
            <person name="Daum C."/>
            <person name="Ezra D."/>
            <person name="Gonzalez J."/>
            <person name="Henrissat B."/>
            <person name="Kuo A."/>
            <person name="Liang C."/>
            <person name="Lipzen A."/>
            <person name="Lutzoni F."/>
            <person name="Magnuson J."/>
            <person name="Mondo S."/>
            <person name="Nolan M."/>
            <person name="Ohm R."/>
            <person name="Pangilinan J."/>
            <person name="Park H.-J."/>
            <person name="Ramirez L."/>
            <person name="Alfaro M."/>
            <person name="Sun H."/>
            <person name="Tritt A."/>
            <person name="Yoshinaga Y."/>
            <person name="Zwiers L.-H."/>
            <person name="Turgeon B."/>
            <person name="Goodwin S."/>
            <person name="Spatafora J."/>
            <person name="Crous P."/>
            <person name="Grigoriev I."/>
        </authorList>
    </citation>
    <scope>NUCLEOTIDE SEQUENCE</scope>
    <source>
        <strain evidence="16">CBS 122367</strain>
    </source>
</reference>
<feature type="active site" description="Proton acceptor" evidence="10">
    <location>
        <position position="93"/>
    </location>
</feature>
<evidence type="ECO:0000256" key="4">
    <source>
        <dbReference type="ARBA" id="ARBA00022723"/>
    </source>
</evidence>
<keyword evidence="9 13" id="KW-0585">Phenylalanine catabolism</keyword>
<dbReference type="Proteomes" id="UP000799291">
    <property type="component" value="Unassembled WGS sequence"/>
</dbReference>
<evidence type="ECO:0000256" key="11">
    <source>
        <dbReference type="PIRSR" id="PIRSR605959-2"/>
    </source>
</evidence>
<dbReference type="AlphaFoldDB" id="A0A6G1J2L3"/>
<feature type="binding site" evidence="12">
    <location>
        <position position="161"/>
    </location>
    <ligand>
        <name>Ca(2+)</name>
        <dbReference type="ChEBI" id="CHEBI:29108"/>
    </ligand>
</feature>
<evidence type="ECO:0000256" key="12">
    <source>
        <dbReference type="PIRSR" id="PIRSR605959-3"/>
    </source>
</evidence>
<dbReference type="PANTHER" id="PTHR43069:SF5">
    <property type="entry name" value="FUMARYLACETOACETASE"/>
    <property type="match status" value="1"/>
</dbReference>
<feature type="domain" description="Fumarylacetoacetase-like C-terminal" evidence="14">
    <location>
        <begin position="90"/>
        <end position="357"/>
    </location>
</feature>
<dbReference type="InterPro" id="IPR011234">
    <property type="entry name" value="Fumarylacetoacetase-like_C"/>
</dbReference>
<evidence type="ECO:0000313" key="17">
    <source>
        <dbReference type="Proteomes" id="UP000799291"/>
    </source>
</evidence>
<evidence type="ECO:0000256" key="6">
    <source>
        <dbReference type="ARBA" id="ARBA00022837"/>
    </source>
</evidence>
<feature type="domain" description="Fumarylacetoacetase N-terminal" evidence="15">
    <location>
        <begin position="13"/>
        <end position="67"/>
    </location>
</feature>
<keyword evidence="5 13" id="KW-0378">Hydrolase</keyword>
<dbReference type="InterPro" id="IPR036663">
    <property type="entry name" value="Fumarylacetoacetase_C_sf"/>
</dbReference>
<keyword evidence="7 12" id="KW-0460">Magnesium</keyword>
<dbReference type="Pfam" id="PF09298">
    <property type="entry name" value="FAA_hydrolase_N"/>
    <property type="match status" value="1"/>
</dbReference>
<dbReference type="EMBL" id="MU005581">
    <property type="protein sequence ID" value="KAF2684648.1"/>
    <property type="molecule type" value="Genomic_DNA"/>
</dbReference>